<reference evidence="2 4" key="2">
    <citation type="submission" date="2018-06" db="EMBL/GenBank/DDBJ databases">
        <authorList>
            <consortium name="Pathogen Informatics"/>
            <person name="Doyle S."/>
        </authorList>
    </citation>
    <scope>NUCLEOTIDE SEQUENCE [LARGE SCALE GENOMIC DNA]</scope>
    <source>
        <strain evidence="2 4">NCTC13560</strain>
    </source>
</reference>
<dbReference type="EMBL" id="UFVS01000001">
    <property type="protein sequence ID" value="SUX42776.1"/>
    <property type="molecule type" value="Genomic_DNA"/>
</dbReference>
<dbReference type="OrthoDB" id="1409675at2"/>
<dbReference type="AlphaFoldDB" id="A0A381F866"/>
<dbReference type="KEGG" id="cil:EG358_04805"/>
<evidence type="ECO:0000313" key="1">
    <source>
        <dbReference type="EMBL" id="SIP94712.1"/>
    </source>
</evidence>
<dbReference type="RefSeq" id="WP_076557931.1">
    <property type="nucleotide sequence ID" value="NZ_CP033929.1"/>
</dbReference>
<evidence type="ECO:0000313" key="3">
    <source>
        <dbReference type="Proteomes" id="UP000185725"/>
    </source>
</evidence>
<dbReference type="Proteomes" id="UP000255231">
    <property type="component" value="Unassembled WGS sequence"/>
</dbReference>
<protein>
    <submittedName>
        <fullName evidence="2">Uncharacterized protein</fullName>
    </submittedName>
</protein>
<gene>
    <name evidence="2" type="ORF">NCTC13560_01567</name>
    <name evidence="1" type="ORF">SAMN05421682_101437</name>
</gene>
<organism evidence="2 4">
    <name type="scientific">Chryseobacterium indoltheticum</name>
    <dbReference type="NCBI Taxonomy" id="254"/>
    <lineage>
        <taxon>Bacteria</taxon>
        <taxon>Pseudomonadati</taxon>
        <taxon>Bacteroidota</taxon>
        <taxon>Flavobacteriia</taxon>
        <taxon>Flavobacteriales</taxon>
        <taxon>Weeksellaceae</taxon>
        <taxon>Chryseobacterium group</taxon>
        <taxon>Chryseobacterium</taxon>
    </lineage>
</organism>
<evidence type="ECO:0000313" key="4">
    <source>
        <dbReference type="Proteomes" id="UP000255231"/>
    </source>
</evidence>
<keyword evidence="3" id="KW-1185">Reference proteome</keyword>
<dbReference type="GeneID" id="303673011"/>
<sequence>MKSVLIVLLFLLFNCGKKQTEKKTLNQSASISKNDMPIKETKQKIDILKILLDEEIGTEKPEKVDYENYSVSFRNDGDSYSVSFLKIASEDLNKDGIADYIIERNSEGMLGGNANTNSEISYIIMGKDDHIQDKHRILTYAPFSYNILDNIAYKNGVLKATATQNYRTYSKPEEELESADLSFIYKDGNVYEETYLSNCELAKWKNKKVLKNASESFRTIDMHNYTEVLNEKFNAKDFECTVELSGCDNLDLIVEGNFITSDLSQKNIDRKMKQFLNFLVQNTSLTEDFKIVQSHYLSNPVSEELVTKGKLSFNIFTNKEKGKINFRLVLNKDNNQNQAENWEITTRKK</sequence>
<evidence type="ECO:0000313" key="2">
    <source>
        <dbReference type="EMBL" id="SUX42776.1"/>
    </source>
</evidence>
<accession>A0A381F866</accession>
<dbReference type="Proteomes" id="UP000185725">
    <property type="component" value="Unassembled WGS sequence"/>
</dbReference>
<reference evidence="1 3" key="1">
    <citation type="submission" date="2017-01" db="EMBL/GenBank/DDBJ databases">
        <authorList>
            <person name="Varghese N."/>
            <person name="Submissions S."/>
        </authorList>
    </citation>
    <scope>NUCLEOTIDE SEQUENCE [LARGE SCALE GENOMIC DNA]</scope>
    <source>
        <strain evidence="1 3">ATCC 27950</strain>
    </source>
</reference>
<proteinExistence type="predicted"/>
<dbReference type="EMBL" id="FTMF01000001">
    <property type="protein sequence ID" value="SIP94712.1"/>
    <property type="molecule type" value="Genomic_DNA"/>
</dbReference>
<name>A0A381F866_9FLAO</name>